<dbReference type="PANTHER" id="PTHR45958:SF15">
    <property type="entry name" value="RING-TYPE E3 UBIQUITIN TRANSFERASE"/>
    <property type="match status" value="1"/>
</dbReference>
<sequence length="185" mass="21001">MLGLELIPIGTILTVLNSQVVKTANAAIDVVIDKESFKVLSKHLLDIAPVLKELQLQDLNESEAARVTLESLESDVKKANNLVEMYRNRGRFYLLVNRLQNELQTVEFEASQSQLQIIDKLNHGIREKKLDQAFANDMLEEIARAVGMPVEPSEISKELASIRQEREEAATRKERTGFIFFRADH</sequence>
<dbReference type="AlphaFoldDB" id="A0A0B2PL24"/>
<name>A0A0B2PL24_GLYSO</name>
<accession>A0A0B2PL24</accession>
<gene>
    <name evidence="2" type="ORF">glysoja_034333</name>
</gene>
<keyword evidence="1" id="KW-0175">Coiled coil</keyword>
<reference evidence="2" key="1">
    <citation type="submission" date="2014-07" db="EMBL/GenBank/DDBJ databases">
        <title>Identification of a novel salt tolerance gene in wild soybean by whole-genome sequencing.</title>
        <authorList>
            <person name="Lam H.-M."/>
            <person name="Qi X."/>
            <person name="Li M.-W."/>
            <person name="Liu X."/>
            <person name="Xie M."/>
            <person name="Ni M."/>
            <person name="Xu X."/>
        </authorList>
    </citation>
    <scope>NUCLEOTIDE SEQUENCE [LARGE SCALE GENOMIC DNA]</scope>
    <source>
        <tissue evidence="2">Root</tissue>
    </source>
</reference>
<dbReference type="PANTHER" id="PTHR45958">
    <property type="entry name" value="RING-TYPE E3 UBIQUITIN TRANSFERASE"/>
    <property type="match status" value="1"/>
</dbReference>
<organism evidence="2">
    <name type="scientific">Glycine soja</name>
    <name type="common">Wild soybean</name>
    <dbReference type="NCBI Taxonomy" id="3848"/>
    <lineage>
        <taxon>Eukaryota</taxon>
        <taxon>Viridiplantae</taxon>
        <taxon>Streptophyta</taxon>
        <taxon>Embryophyta</taxon>
        <taxon>Tracheophyta</taxon>
        <taxon>Spermatophyta</taxon>
        <taxon>Magnoliopsida</taxon>
        <taxon>eudicotyledons</taxon>
        <taxon>Gunneridae</taxon>
        <taxon>Pentapetalae</taxon>
        <taxon>rosids</taxon>
        <taxon>fabids</taxon>
        <taxon>Fabales</taxon>
        <taxon>Fabaceae</taxon>
        <taxon>Papilionoideae</taxon>
        <taxon>50 kb inversion clade</taxon>
        <taxon>NPAAA clade</taxon>
        <taxon>indigoferoid/millettioid clade</taxon>
        <taxon>Phaseoleae</taxon>
        <taxon>Glycine</taxon>
        <taxon>Glycine subgen. Soja</taxon>
    </lineage>
</organism>
<dbReference type="Proteomes" id="UP000053555">
    <property type="component" value="Unassembled WGS sequence"/>
</dbReference>
<dbReference type="EMBL" id="KN664852">
    <property type="protein sequence ID" value="KHN10091.1"/>
    <property type="molecule type" value="Genomic_DNA"/>
</dbReference>
<protein>
    <submittedName>
        <fullName evidence="2">Uncharacterized protein</fullName>
    </submittedName>
</protein>
<feature type="coiled-coil region" evidence="1">
    <location>
        <begin position="62"/>
        <end position="116"/>
    </location>
</feature>
<evidence type="ECO:0000313" key="2">
    <source>
        <dbReference type="EMBL" id="KHN10091.1"/>
    </source>
</evidence>
<evidence type="ECO:0000256" key="1">
    <source>
        <dbReference type="SAM" id="Coils"/>
    </source>
</evidence>
<dbReference type="InterPro" id="IPR052608">
    <property type="entry name" value="U-box_domain_protein"/>
</dbReference>
<proteinExistence type="predicted"/>